<evidence type="ECO:0000313" key="1">
    <source>
        <dbReference type="EMBL" id="GAA4181246.1"/>
    </source>
</evidence>
<dbReference type="SUPFAM" id="SSF54427">
    <property type="entry name" value="NTF2-like"/>
    <property type="match status" value="1"/>
</dbReference>
<dbReference type="Proteomes" id="UP001500167">
    <property type="component" value="Unassembled WGS sequence"/>
</dbReference>
<gene>
    <name evidence="1" type="ORF">GCM10022218_36730</name>
</gene>
<organism evidence="1 2">
    <name type="scientific">Sphingobacterium ginsenosidimutans</name>
    <dbReference type="NCBI Taxonomy" id="687845"/>
    <lineage>
        <taxon>Bacteria</taxon>
        <taxon>Pseudomonadati</taxon>
        <taxon>Bacteroidota</taxon>
        <taxon>Sphingobacteriia</taxon>
        <taxon>Sphingobacteriales</taxon>
        <taxon>Sphingobacteriaceae</taxon>
        <taxon>Sphingobacterium</taxon>
    </lineage>
</organism>
<dbReference type="InterPro" id="IPR032710">
    <property type="entry name" value="NTF2-like_dom_sf"/>
</dbReference>
<dbReference type="EMBL" id="BAAAZK010000007">
    <property type="protein sequence ID" value="GAA4181246.1"/>
    <property type="molecule type" value="Genomic_DNA"/>
</dbReference>
<evidence type="ECO:0000313" key="2">
    <source>
        <dbReference type="Proteomes" id="UP001500167"/>
    </source>
</evidence>
<dbReference type="Gene3D" id="3.10.450.50">
    <property type="match status" value="1"/>
</dbReference>
<protein>
    <submittedName>
        <fullName evidence="1">Nuclear transport factor 2 family protein</fullName>
    </submittedName>
</protein>
<keyword evidence="2" id="KW-1185">Reference proteome</keyword>
<comment type="caution">
    <text evidence="1">The sequence shown here is derived from an EMBL/GenBank/DDBJ whole genome shotgun (WGS) entry which is preliminary data.</text>
</comment>
<proteinExistence type="predicted"/>
<dbReference type="RefSeq" id="WP_346087427.1">
    <property type="nucleotide sequence ID" value="NZ_BAAAZK010000007.1"/>
</dbReference>
<name>A0ABP8ABE3_9SPHI</name>
<sequence>MKTRVIIQAYFSCYEKSDRNTLENLIDDRLEFSSPHDEKLDKVTYFEKCWGFNKKVDRYEILKFVENNDEAFISYRAITYDNHQFENAEYFQIQGAKIIKIKVYYGNLPSK</sequence>
<accession>A0ABP8ABE3</accession>
<reference evidence="2" key="1">
    <citation type="journal article" date="2019" name="Int. J. Syst. Evol. Microbiol.">
        <title>The Global Catalogue of Microorganisms (GCM) 10K type strain sequencing project: providing services to taxonomists for standard genome sequencing and annotation.</title>
        <authorList>
            <consortium name="The Broad Institute Genomics Platform"/>
            <consortium name="The Broad Institute Genome Sequencing Center for Infectious Disease"/>
            <person name="Wu L."/>
            <person name="Ma J."/>
        </authorList>
    </citation>
    <scope>NUCLEOTIDE SEQUENCE [LARGE SCALE GENOMIC DNA]</scope>
    <source>
        <strain evidence="2">JCM 16722</strain>
    </source>
</reference>